<protein>
    <submittedName>
        <fullName evidence="2">Uncharacterized protein</fullName>
    </submittedName>
</protein>
<name>A0A8J5T8R7_ZIZPA</name>
<reference evidence="2" key="1">
    <citation type="journal article" date="2021" name="bioRxiv">
        <title>Whole Genome Assembly and Annotation of Northern Wild Rice, Zizania palustris L., Supports a Whole Genome Duplication in the Zizania Genus.</title>
        <authorList>
            <person name="Haas M."/>
            <person name="Kono T."/>
            <person name="Macchietto M."/>
            <person name="Millas R."/>
            <person name="McGilp L."/>
            <person name="Shao M."/>
            <person name="Duquette J."/>
            <person name="Hirsch C.N."/>
            <person name="Kimball J."/>
        </authorList>
    </citation>
    <scope>NUCLEOTIDE SEQUENCE</scope>
    <source>
        <tissue evidence="2">Fresh leaf tissue</tissue>
    </source>
</reference>
<gene>
    <name evidence="2" type="ORF">GUJ93_ZPchr0006g41684</name>
</gene>
<dbReference type="Proteomes" id="UP000729402">
    <property type="component" value="Unassembled WGS sequence"/>
</dbReference>
<reference evidence="2" key="2">
    <citation type="submission" date="2021-02" db="EMBL/GenBank/DDBJ databases">
        <authorList>
            <person name="Kimball J.A."/>
            <person name="Haas M.W."/>
            <person name="Macchietto M."/>
            <person name="Kono T."/>
            <person name="Duquette J."/>
            <person name="Shao M."/>
        </authorList>
    </citation>
    <scope>NUCLEOTIDE SEQUENCE</scope>
    <source>
        <tissue evidence="2">Fresh leaf tissue</tissue>
    </source>
</reference>
<proteinExistence type="predicted"/>
<sequence>MYLSDFSPLPAGNVVTVISPLLRYSGAEADRVMGKEKESLKFAISTSRWGRPTALKRSRPGGGPEGRTVAGGEEARQTSAGRGAAEPSVEEARRSPAWRRSGGARRGGERRSPVGRGAVEPGGEEARRSPASWVAEEAASVGRGVGRGRGWRQVVRRRGDFYMGGKRTTKS</sequence>
<dbReference type="AlphaFoldDB" id="A0A8J5T8R7"/>
<accession>A0A8J5T8R7</accession>
<dbReference type="EMBL" id="JAAALK010000283">
    <property type="protein sequence ID" value="KAG8075488.1"/>
    <property type="molecule type" value="Genomic_DNA"/>
</dbReference>
<evidence type="ECO:0000313" key="3">
    <source>
        <dbReference type="Proteomes" id="UP000729402"/>
    </source>
</evidence>
<comment type="caution">
    <text evidence="2">The sequence shown here is derived from an EMBL/GenBank/DDBJ whole genome shotgun (WGS) entry which is preliminary data.</text>
</comment>
<evidence type="ECO:0000256" key="1">
    <source>
        <dbReference type="SAM" id="MobiDB-lite"/>
    </source>
</evidence>
<evidence type="ECO:0000313" key="2">
    <source>
        <dbReference type="EMBL" id="KAG8075488.1"/>
    </source>
</evidence>
<feature type="region of interest" description="Disordered" evidence="1">
    <location>
        <begin position="44"/>
        <end position="171"/>
    </location>
</feature>
<keyword evidence="3" id="KW-1185">Reference proteome</keyword>
<organism evidence="2 3">
    <name type="scientific">Zizania palustris</name>
    <name type="common">Northern wild rice</name>
    <dbReference type="NCBI Taxonomy" id="103762"/>
    <lineage>
        <taxon>Eukaryota</taxon>
        <taxon>Viridiplantae</taxon>
        <taxon>Streptophyta</taxon>
        <taxon>Embryophyta</taxon>
        <taxon>Tracheophyta</taxon>
        <taxon>Spermatophyta</taxon>
        <taxon>Magnoliopsida</taxon>
        <taxon>Liliopsida</taxon>
        <taxon>Poales</taxon>
        <taxon>Poaceae</taxon>
        <taxon>BOP clade</taxon>
        <taxon>Oryzoideae</taxon>
        <taxon>Oryzeae</taxon>
        <taxon>Zizaniinae</taxon>
        <taxon>Zizania</taxon>
    </lineage>
</organism>